<dbReference type="FunCoup" id="C5DKJ8">
    <property type="interactions" value="105"/>
</dbReference>
<evidence type="ECO:0000313" key="4">
    <source>
        <dbReference type="Proteomes" id="UP000002036"/>
    </source>
</evidence>
<dbReference type="PANTHER" id="PTHR15002:SF0">
    <property type="entry name" value="RIBOSOMAL BIOGENESIS PROTEIN LAS1L"/>
    <property type="match status" value="1"/>
</dbReference>
<dbReference type="GO" id="GO:0030687">
    <property type="term" value="C:preribosome, large subunit precursor"/>
    <property type="evidence" value="ECO:0007669"/>
    <property type="project" value="TreeGrafter"/>
</dbReference>
<feature type="region of interest" description="Disordered" evidence="2">
    <location>
        <begin position="217"/>
        <end position="239"/>
    </location>
</feature>
<dbReference type="GO" id="GO:0000460">
    <property type="term" value="P:maturation of 5.8S rRNA"/>
    <property type="evidence" value="ECO:0007669"/>
    <property type="project" value="TreeGrafter"/>
</dbReference>
<dbReference type="PANTHER" id="PTHR15002">
    <property type="entry name" value="RIBOSOMAL BIOGENESIS PROTEIN LAS1L"/>
    <property type="match status" value="1"/>
</dbReference>
<name>C5DKJ8_LACTC</name>
<accession>C5DKJ8</accession>
<dbReference type="Proteomes" id="UP000002036">
    <property type="component" value="Chromosome F"/>
</dbReference>
<dbReference type="GO" id="GO:0090730">
    <property type="term" value="C:Las1 complex"/>
    <property type="evidence" value="ECO:0007669"/>
    <property type="project" value="InterPro"/>
</dbReference>
<dbReference type="Pfam" id="PF04031">
    <property type="entry name" value="Las1"/>
    <property type="match status" value="1"/>
</dbReference>
<feature type="region of interest" description="Disordered" evidence="2">
    <location>
        <begin position="409"/>
        <end position="433"/>
    </location>
</feature>
<feature type="coiled-coil region" evidence="1">
    <location>
        <begin position="359"/>
        <end position="393"/>
    </location>
</feature>
<dbReference type="eggNOG" id="KOG2425">
    <property type="taxonomic scope" value="Eukaryota"/>
</dbReference>
<keyword evidence="1" id="KW-0175">Coiled coil</keyword>
<dbReference type="AlphaFoldDB" id="C5DKJ8"/>
<dbReference type="RefSeq" id="XP_002554436.1">
    <property type="nucleotide sequence ID" value="XM_002554390.1"/>
</dbReference>
<dbReference type="InParanoid" id="C5DKJ8"/>
<organism evidence="3 4">
    <name type="scientific">Lachancea thermotolerans (strain ATCC 56472 / CBS 6340 / NRRL Y-8284)</name>
    <name type="common">Yeast</name>
    <name type="synonym">Kluyveromyces thermotolerans</name>
    <dbReference type="NCBI Taxonomy" id="559295"/>
    <lineage>
        <taxon>Eukaryota</taxon>
        <taxon>Fungi</taxon>
        <taxon>Dikarya</taxon>
        <taxon>Ascomycota</taxon>
        <taxon>Saccharomycotina</taxon>
        <taxon>Saccharomycetes</taxon>
        <taxon>Saccharomycetales</taxon>
        <taxon>Saccharomycetaceae</taxon>
        <taxon>Lachancea</taxon>
    </lineage>
</organism>
<dbReference type="InterPro" id="IPR007174">
    <property type="entry name" value="Las1"/>
</dbReference>
<sequence length="471" mass="54085">MVAHRLSHRAHQLMAQHEPRIVPWRYKSDLDGLKRAFYPKKFGTADRRREAVVKVRCWNTRGPYVPHTVESTAHLAETKMLDEQALLSGIPLQLSYTMAMIRFVNGLLDPTQQSQFAIPLHTLAERMGLPSWFVELRHCGTHERELPSLDMLRLASESALEWLWEHYWDADEEPAQEEEEQEQTPDVSAETVERVLRKASSIANLLTANGNMWKTQRVSSSFTGEQDPQQKRQKRAEKPEERLERFVLAAKDAWRSVKARPDVFVGALMRNYRSRQGPVLELLADRIQPFGFELCRWVCENYDAAIKQGHSPLRARFDAARLRALLGQVCDTTLDLKKVLAHWDRWAEMLRAHPNYVALKLLEGCEQQLQNAADKLRKRHAREVDELRALAQRLRACVVSSEFNMYQLAQPQPQDASPAESAPTVPQAQPVPSANDILNDLAQLKKTAQHRRAIRAWDPAPDWTPRPFGTV</sequence>
<gene>
    <name evidence="3" type="ordered locus">KLTH0F05280g</name>
</gene>
<dbReference type="KEGG" id="lth:KLTH0F05280g"/>
<proteinExistence type="predicted"/>
<dbReference type="OrthoDB" id="10263222at2759"/>
<feature type="compositionally biased region" description="Polar residues" evidence="2">
    <location>
        <begin position="217"/>
        <end position="227"/>
    </location>
</feature>
<keyword evidence="4" id="KW-1185">Reference proteome</keyword>
<evidence type="ECO:0000256" key="1">
    <source>
        <dbReference type="SAM" id="Coils"/>
    </source>
</evidence>
<dbReference type="OMA" id="HWGTHER"/>
<dbReference type="GO" id="GO:0004519">
    <property type="term" value="F:endonuclease activity"/>
    <property type="evidence" value="ECO:0007669"/>
    <property type="project" value="InterPro"/>
</dbReference>
<evidence type="ECO:0000256" key="2">
    <source>
        <dbReference type="SAM" id="MobiDB-lite"/>
    </source>
</evidence>
<reference evidence="3 4" key="1">
    <citation type="journal article" date="2009" name="Genome Res.">
        <title>Comparative genomics of protoploid Saccharomycetaceae.</title>
        <authorList>
            <consortium name="The Genolevures Consortium"/>
            <person name="Souciet J.-L."/>
            <person name="Dujon B."/>
            <person name="Gaillardin C."/>
            <person name="Johnston M."/>
            <person name="Baret P.V."/>
            <person name="Cliften P."/>
            <person name="Sherman D.J."/>
            <person name="Weissenbach J."/>
            <person name="Westhof E."/>
            <person name="Wincker P."/>
            <person name="Jubin C."/>
            <person name="Poulain J."/>
            <person name="Barbe V."/>
            <person name="Segurens B."/>
            <person name="Artiguenave F."/>
            <person name="Anthouard V."/>
            <person name="Vacherie B."/>
            <person name="Val M.-E."/>
            <person name="Fulton R.S."/>
            <person name="Minx P."/>
            <person name="Wilson R."/>
            <person name="Durrens P."/>
            <person name="Jean G."/>
            <person name="Marck C."/>
            <person name="Martin T."/>
            <person name="Nikolski M."/>
            <person name="Rolland T."/>
            <person name="Seret M.-L."/>
            <person name="Casaregola S."/>
            <person name="Despons L."/>
            <person name="Fairhead C."/>
            <person name="Fischer G."/>
            <person name="Lafontaine I."/>
            <person name="Leh V."/>
            <person name="Lemaire M."/>
            <person name="de Montigny J."/>
            <person name="Neuveglise C."/>
            <person name="Thierry A."/>
            <person name="Blanc-Lenfle I."/>
            <person name="Bleykasten C."/>
            <person name="Diffels J."/>
            <person name="Fritsch E."/>
            <person name="Frangeul L."/>
            <person name="Goeffon A."/>
            <person name="Jauniaux N."/>
            <person name="Kachouri-Lafond R."/>
            <person name="Payen C."/>
            <person name="Potier S."/>
            <person name="Pribylova L."/>
            <person name="Ozanne C."/>
            <person name="Richard G.-F."/>
            <person name="Sacerdot C."/>
            <person name="Straub M.-L."/>
            <person name="Talla E."/>
        </authorList>
    </citation>
    <scope>NUCLEOTIDE SEQUENCE [LARGE SCALE GENOMIC DNA]</scope>
    <source>
        <strain evidence="4">ATCC 56472 / CBS 6340 / NRRL Y-8284</strain>
    </source>
</reference>
<dbReference type="STRING" id="559295.C5DKJ8"/>
<dbReference type="GO" id="GO:0000470">
    <property type="term" value="P:maturation of LSU-rRNA"/>
    <property type="evidence" value="ECO:0007669"/>
    <property type="project" value="TreeGrafter"/>
</dbReference>
<dbReference type="GeneID" id="8292634"/>
<protein>
    <submittedName>
        <fullName evidence="3">KLTH0F05280p</fullName>
    </submittedName>
</protein>
<evidence type="ECO:0000313" key="3">
    <source>
        <dbReference type="EMBL" id="CAR23999.1"/>
    </source>
</evidence>
<dbReference type="EMBL" id="CU928170">
    <property type="protein sequence ID" value="CAR23999.1"/>
    <property type="molecule type" value="Genomic_DNA"/>
</dbReference>
<dbReference type="HOGENOM" id="CLU_043823_0_0_1"/>